<dbReference type="OrthoDB" id="9799092at2"/>
<dbReference type="PANTHER" id="PTHR34822:SF1">
    <property type="entry name" value="GRPB FAMILY PROTEIN"/>
    <property type="match status" value="1"/>
</dbReference>
<dbReference type="SUPFAM" id="SSF81301">
    <property type="entry name" value="Nucleotidyltransferase"/>
    <property type="match status" value="1"/>
</dbReference>
<comment type="caution">
    <text evidence="1">The sequence shown here is derived from an EMBL/GenBank/DDBJ whole genome shotgun (WGS) entry which is preliminary data.</text>
</comment>
<dbReference type="InterPro" id="IPR007344">
    <property type="entry name" value="GrpB/CoaE"/>
</dbReference>
<gene>
    <name evidence="1" type="ORF">C5Y98_05255</name>
</gene>
<protein>
    <recommendedName>
        <fullName evidence="3">GrpB family protein</fullName>
    </recommendedName>
</protein>
<sequence>MTARRIIEVVPADPQWPQAFQAEAARIAEVLSGNLIRAHHIGSTAVPHLAAKPVIDILLEVTDVAALDAQDHAMEQLGYTPRGELGIPGRRFYLRGLIRRTHHIHAFAAGSQDVRRHLAFRDYLIAHSDVAKQYAGLKQQCAQACDNDNEKYCAGKHAFVVEHQDKALAWYEGLGDESA</sequence>
<dbReference type="Gene3D" id="3.30.460.10">
    <property type="entry name" value="Beta Polymerase, domain 2"/>
    <property type="match status" value="1"/>
</dbReference>
<accession>A0A2S8G987</accession>
<dbReference type="InterPro" id="IPR043519">
    <property type="entry name" value="NT_sf"/>
</dbReference>
<evidence type="ECO:0000313" key="1">
    <source>
        <dbReference type="EMBL" id="PQO40987.1"/>
    </source>
</evidence>
<dbReference type="AlphaFoldDB" id="A0A2S8G987"/>
<evidence type="ECO:0008006" key="3">
    <source>
        <dbReference type="Google" id="ProtNLM"/>
    </source>
</evidence>
<dbReference type="Pfam" id="PF04229">
    <property type="entry name" value="GrpB"/>
    <property type="match status" value="1"/>
</dbReference>
<evidence type="ECO:0000313" key="2">
    <source>
        <dbReference type="Proteomes" id="UP000239388"/>
    </source>
</evidence>
<organism evidence="1 2">
    <name type="scientific">Blastopirellula marina</name>
    <dbReference type="NCBI Taxonomy" id="124"/>
    <lineage>
        <taxon>Bacteria</taxon>
        <taxon>Pseudomonadati</taxon>
        <taxon>Planctomycetota</taxon>
        <taxon>Planctomycetia</taxon>
        <taxon>Pirellulales</taxon>
        <taxon>Pirellulaceae</taxon>
        <taxon>Blastopirellula</taxon>
    </lineage>
</organism>
<dbReference type="EMBL" id="PUIB01000007">
    <property type="protein sequence ID" value="PQO40987.1"/>
    <property type="molecule type" value="Genomic_DNA"/>
</dbReference>
<proteinExistence type="predicted"/>
<reference evidence="1 2" key="1">
    <citation type="submission" date="2018-02" db="EMBL/GenBank/DDBJ databases">
        <title>Comparative genomes isolates from brazilian mangrove.</title>
        <authorList>
            <person name="Araujo J.E."/>
            <person name="Taketani R.G."/>
            <person name="Silva M.C.P."/>
            <person name="Loureco M.V."/>
            <person name="Andreote F.D."/>
        </authorList>
    </citation>
    <scope>NUCLEOTIDE SEQUENCE [LARGE SCALE GENOMIC DNA]</scope>
    <source>
        <strain evidence="1 2">NAP PRIS-MGV</strain>
    </source>
</reference>
<dbReference type="PANTHER" id="PTHR34822">
    <property type="entry name" value="GRPB DOMAIN PROTEIN (AFU_ORTHOLOGUE AFUA_1G01530)"/>
    <property type="match status" value="1"/>
</dbReference>
<dbReference type="RefSeq" id="WP_105352264.1">
    <property type="nucleotide sequence ID" value="NZ_PUIB01000007.1"/>
</dbReference>
<name>A0A2S8G987_9BACT</name>
<dbReference type="Proteomes" id="UP000239388">
    <property type="component" value="Unassembled WGS sequence"/>
</dbReference>